<dbReference type="Proteomes" id="UP001211907">
    <property type="component" value="Unassembled WGS sequence"/>
</dbReference>
<sequence length="194" mass="22066">MEDLTPGWKEKTAYTGDFAFDFNLDSTFQEPRFVRPKMDASKYLEKMIVENAPKQSDVDKFLYVSLYQATYDSAGTKSSPFVGLEKKVRTPNKSKTSLYQDSFENPRENKNELKLLDNRSNRTGNARAATPPQQAVSTLLHLVKDPAFSTSYVNDYITEHPSVEAGAGPSFPSTEHPMQTRQIVKKAFKYRRYG</sequence>
<gene>
    <name evidence="1" type="ORF">HK100_007733</name>
</gene>
<protein>
    <submittedName>
        <fullName evidence="1">Uncharacterized protein</fullName>
    </submittedName>
</protein>
<reference evidence="1" key="1">
    <citation type="submission" date="2020-05" db="EMBL/GenBank/DDBJ databases">
        <title>Phylogenomic resolution of chytrid fungi.</title>
        <authorList>
            <person name="Stajich J.E."/>
            <person name="Amses K."/>
            <person name="Simmons R."/>
            <person name="Seto K."/>
            <person name="Myers J."/>
            <person name="Bonds A."/>
            <person name="Quandt C.A."/>
            <person name="Barry K."/>
            <person name="Liu P."/>
            <person name="Grigoriev I."/>
            <person name="Longcore J.E."/>
            <person name="James T.Y."/>
        </authorList>
    </citation>
    <scope>NUCLEOTIDE SEQUENCE</scope>
    <source>
        <strain evidence="1">JEL0513</strain>
    </source>
</reference>
<keyword evidence="2" id="KW-1185">Reference proteome</keyword>
<dbReference type="AlphaFoldDB" id="A0AAD5T5J6"/>
<accession>A0AAD5T5J6</accession>
<proteinExistence type="predicted"/>
<evidence type="ECO:0000313" key="2">
    <source>
        <dbReference type="Proteomes" id="UP001211907"/>
    </source>
</evidence>
<comment type="caution">
    <text evidence="1">The sequence shown here is derived from an EMBL/GenBank/DDBJ whole genome shotgun (WGS) entry which is preliminary data.</text>
</comment>
<organism evidence="1 2">
    <name type="scientific">Physocladia obscura</name>
    <dbReference type="NCBI Taxonomy" id="109957"/>
    <lineage>
        <taxon>Eukaryota</taxon>
        <taxon>Fungi</taxon>
        <taxon>Fungi incertae sedis</taxon>
        <taxon>Chytridiomycota</taxon>
        <taxon>Chytridiomycota incertae sedis</taxon>
        <taxon>Chytridiomycetes</taxon>
        <taxon>Chytridiales</taxon>
        <taxon>Chytriomycetaceae</taxon>
        <taxon>Physocladia</taxon>
    </lineage>
</organism>
<dbReference type="EMBL" id="JADGJH010000367">
    <property type="protein sequence ID" value="KAJ3130673.1"/>
    <property type="molecule type" value="Genomic_DNA"/>
</dbReference>
<evidence type="ECO:0000313" key="1">
    <source>
        <dbReference type="EMBL" id="KAJ3130673.1"/>
    </source>
</evidence>
<name>A0AAD5T5J6_9FUNG</name>